<protein>
    <submittedName>
        <fullName evidence="2">Uncharacterized protein</fullName>
    </submittedName>
</protein>
<sequence>MDRPTMASVFRMRHAPATVSGVRSTGQGQADPIIRVRSLGEAIRFVANAFPNYDISAVAISPGDPSIPRLGSLEAKALWREYGEHWTRE</sequence>
<keyword evidence="4" id="KW-1185">Reference proteome</keyword>
<accession>A0A1G5Z3C3</accession>
<reference evidence="2 3" key="1">
    <citation type="submission" date="2016-10" db="EMBL/GenBank/DDBJ databases">
        <authorList>
            <person name="de Groot N.N."/>
        </authorList>
    </citation>
    <scope>NUCLEOTIDE SEQUENCE [LARGE SCALE GENOMIC DNA]</scope>
    <source>
        <strain evidence="2 3">CGMCC 1.12097</strain>
    </source>
</reference>
<dbReference type="RefSeq" id="WP_091581626.1">
    <property type="nucleotide sequence ID" value="NZ_FMXM01000013.1"/>
</dbReference>
<evidence type="ECO:0000313" key="4">
    <source>
        <dbReference type="Proteomes" id="UP001152178"/>
    </source>
</evidence>
<dbReference type="EMBL" id="JAPFQA010000011">
    <property type="protein sequence ID" value="MCZ8546897.1"/>
    <property type="molecule type" value="Genomic_DNA"/>
</dbReference>
<name>A0A1G5Z3C3_9HYPH</name>
<dbReference type="AlphaFoldDB" id="A0A1G5Z3C3"/>
<evidence type="ECO:0000313" key="2">
    <source>
        <dbReference type="EMBL" id="SDA89007.1"/>
    </source>
</evidence>
<reference evidence="1" key="2">
    <citation type="submission" date="2022-11" db="EMBL/GenBank/DDBJ databases">
        <authorList>
            <person name="Coimbra C."/>
        </authorList>
    </citation>
    <scope>NUCLEOTIDE SEQUENCE</scope>
    <source>
        <strain evidence="1">Jales19</strain>
    </source>
</reference>
<dbReference type="Proteomes" id="UP001152178">
    <property type="component" value="Unassembled WGS sequence"/>
</dbReference>
<dbReference type="EMBL" id="FMXM01000013">
    <property type="protein sequence ID" value="SDA89007.1"/>
    <property type="molecule type" value="Genomic_DNA"/>
</dbReference>
<dbReference type="Proteomes" id="UP000198588">
    <property type="component" value="Unassembled WGS sequence"/>
</dbReference>
<organism evidence="2 3">
    <name type="scientific">Mesorhizobium qingshengii</name>
    <dbReference type="NCBI Taxonomy" id="1165689"/>
    <lineage>
        <taxon>Bacteria</taxon>
        <taxon>Pseudomonadati</taxon>
        <taxon>Pseudomonadota</taxon>
        <taxon>Alphaproteobacteria</taxon>
        <taxon>Hyphomicrobiales</taxon>
        <taxon>Phyllobacteriaceae</taxon>
        <taxon>Mesorhizobium</taxon>
    </lineage>
</organism>
<dbReference type="OrthoDB" id="8081925at2"/>
<evidence type="ECO:0000313" key="1">
    <source>
        <dbReference type="EMBL" id="MCZ8546897.1"/>
    </source>
</evidence>
<proteinExistence type="predicted"/>
<evidence type="ECO:0000313" key="3">
    <source>
        <dbReference type="Proteomes" id="UP000198588"/>
    </source>
</evidence>
<gene>
    <name evidence="1" type="ORF">OOJ09_22145</name>
    <name evidence="2" type="ORF">SAMN02927914_04101</name>
</gene>